<proteinExistence type="predicted"/>
<name>A0ABD6Z5K0_ENTCA</name>
<reference evidence="1 2" key="1">
    <citation type="submission" date="2019-11" db="EMBL/GenBank/DDBJ databases">
        <title>Detection and genome characteristic of a blood enterococcus casselifavus isolate from Zhengzhou,china.</title>
        <authorList>
            <person name="Wen P."/>
        </authorList>
    </citation>
    <scope>NUCLEOTIDE SEQUENCE [LARGE SCALE GENOMIC DNA]</scope>
    <source>
        <strain evidence="1 2">EC291</strain>
        <plasmid evidence="1 2">unnamed2</plasmid>
    </source>
</reference>
<accession>A0ABD6Z5K0</accession>
<evidence type="ECO:0000313" key="2">
    <source>
        <dbReference type="Proteomes" id="UP000422837"/>
    </source>
</evidence>
<keyword evidence="1" id="KW-0614">Plasmid</keyword>
<geneLocation type="plasmid" evidence="1 2">
    <name>unnamed2</name>
</geneLocation>
<gene>
    <name evidence="1" type="ORF">GFU50_17925</name>
</gene>
<dbReference type="Proteomes" id="UP000422837">
    <property type="component" value="Plasmid unnamed2"/>
</dbReference>
<evidence type="ECO:0008006" key="3">
    <source>
        <dbReference type="Google" id="ProtNLM"/>
    </source>
</evidence>
<protein>
    <recommendedName>
        <fullName evidence="3">Transcriptional regulator</fullName>
    </recommendedName>
</protein>
<sequence>MVNKQKNYNSEWDVELKKLRKCLRDSEIKYIEKGISSEQNETTMFDRLNILIKFYEEANTNFNEFSINSSISQPHVTNRIKNDKLKKLKRYKELVKKQDESIN</sequence>
<evidence type="ECO:0000313" key="1">
    <source>
        <dbReference type="EMBL" id="QGN31364.1"/>
    </source>
</evidence>
<dbReference type="AlphaFoldDB" id="A0ABD6Z5K0"/>
<organism evidence="1 2">
    <name type="scientific">Enterococcus casseliflavus</name>
    <name type="common">Enterococcus flavescens</name>
    <dbReference type="NCBI Taxonomy" id="37734"/>
    <lineage>
        <taxon>Bacteria</taxon>
        <taxon>Bacillati</taxon>
        <taxon>Bacillota</taxon>
        <taxon>Bacilli</taxon>
        <taxon>Lactobacillales</taxon>
        <taxon>Enterococcaceae</taxon>
        <taxon>Enterococcus</taxon>
    </lineage>
</organism>
<dbReference type="RefSeq" id="WP_002336236.1">
    <property type="nucleotide sequence ID" value="NZ_CP046125.1"/>
</dbReference>
<dbReference type="EMBL" id="CP046125">
    <property type="protein sequence ID" value="QGN31364.1"/>
    <property type="molecule type" value="Genomic_DNA"/>
</dbReference>